<name>A0A1H1X8P4_9MICO</name>
<organism evidence="2 3">
    <name type="scientific">Agromyces flavus</name>
    <dbReference type="NCBI Taxonomy" id="589382"/>
    <lineage>
        <taxon>Bacteria</taxon>
        <taxon>Bacillati</taxon>
        <taxon>Actinomycetota</taxon>
        <taxon>Actinomycetes</taxon>
        <taxon>Micrococcales</taxon>
        <taxon>Microbacteriaceae</taxon>
        <taxon>Agromyces</taxon>
    </lineage>
</organism>
<protein>
    <submittedName>
        <fullName evidence="2">Uncharacterized protein</fullName>
    </submittedName>
</protein>
<dbReference type="Proteomes" id="UP000199482">
    <property type="component" value="Chromosome I"/>
</dbReference>
<evidence type="ECO:0000313" key="2">
    <source>
        <dbReference type="EMBL" id="SDT05658.1"/>
    </source>
</evidence>
<dbReference type="EMBL" id="LT629755">
    <property type="protein sequence ID" value="SDT05658.1"/>
    <property type="molecule type" value="Genomic_DNA"/>
</dbReference>
<proteinExistence type="predicted"/>
<evidence type="ECO:0000256" key="1">
    <source>
        <dbReference type="SAM" id="MobiDB-lite"/>
    </source>
</evidence>
<sequence length="186" mass="18634">MTAPAGRGTAERRTPNVTTLRRSIRPTAGLAASLLAAALLSGCSGGFAPAPESTDASAPASSPAETDGAAAGEQSVAEACDAILAGLQDLGEIDATTLQDDLANDPEAAEATLEEAQAAVVDATDSVENAEIRPYADRAAEATREFFDAARETAENPASADPESLQDELGAFAAALAELQTACAGS</sequence>
<gene>
    <name evidence="2" type="ORF">SAMN04489721_2425</name>
</gene>
<feature type="compositionally biased region" description="Low complexity" evidence="1">
    <location>
        <begin position="46"/>
        <end position="67"/>
    </location>
</feature>
<dbReference type="AlphaFoldDB" id="A0A1H1X8P4"/>
<feature type="region of interest" description="Disordered" evidence="1">
    <location>
        <begin position="46"/>
        <end position="73"/>
    </location>
</feature>
<evidence type="ECO:0000313" key="3">
    <source>
        <dbReference type="Proteomes" id="UP000199482"/>
    </source>
</evidence>
<reference evidence="3" key="1">
    <citation type="submission" date="2016-10" db="EMBL/GenBank/DDBJ databases">
        <authorList>
            <person name="Varghese N."/>
            <person name="Submissions S."/>
        </authorList>
    </citation>
    <scope>NUCLEOTIDE SEQUENCE [LARGE SCALE GENOMIC DNA]</scope>
    <source>
        <strain evidence="3">CPCC 202695</strain>
    </source>
</reference>
<accession>A0A1H1X8P4</accession>
<feature type="region of interest" description="Disordered" evidence="1">
    <location>
        <begin position="1"/>
        <end position="22"/>
    </location>
</feature>